<name>A0ABZ0QNX7_9FIRM</name>
<dbReference type="NCBIfam" id="NF033529">
    <property type="entry name" value="transpos_ISLre2"/>
    <property type="match status" value="1"/>
</dbReference>
<evidence type="ECO:0000256" key="1">
    <source>
        <dbReference type="ARBA" id="ARBA00006539"/>
    </source>
</evidence>
<protein>
    <submittedName>
        <fullName evidence="3">ISLre2 family transposase</fullName>
    </submittedName>
</protein>
<evidence type="ECO:0000313" key="5">
    <source>
        <dbReference type="EMBL" id="WPD19886.1"/>
    </source>
</evidence>
<accession>A0ABZ0QNX7</accession>
<dbReference type="RefSeq" id="WP_135224670.1">
    <property type="nucleotide sequence ID" value="NZ_CP132508.1"/>
</dbReference>
<organism evidence="3 6">
    <name type="scientific">Thermaerobacter composti</name>
    <dbReference type="NCBI Taxonomy" id="554949"/>
    <lineage>
        <taxon>Bacteria</taxon>
        <taxon>Bacillati</taxon>
        <taxon>Bacillota</taxon>
        <taxon>Clostridia</taxon>
        <taxon>Eubacteriales</taxon>
        <taxon>Clostridiales Family XVII. Incertae Sedis</taxon>
        <taxon>Thermaerobacter</taxon>
    </lineage>
</organism>
<dbReference type="InterPro" id="IPR009620">
    <property type="entry name" value="UPF0236"/>
</dbReference>
<gene>
    <name evidence="3" type="ORF">Q5761_00430</name>
    <name evidence="4" type="ORF">Q5761_02540</name>
    <name evidence="5" type="ORF">Q5761_04350</name>
    <name evidence="2" type="ORF">Q5761_10970</name>
</gene>
<dbReference type="EMBL" id="CP132508">
    <property type="protein sequence ID" value="WPD19566.1"/>
    <property type="molecule type" value="Genomic_DNA"/>
</dbReference>
<proteinExistence type="inferred from homology"/>
<evidence type="ECO:0000313" key="4">
    <source>
        <dbReference type="EMBL" id="WPD19566.1"/>
    </source>
</evidence>
<dbReference type="Pfam" id="PF06782">
    <property type="entry name" value="UPF0236"/>
    <property type="match status" value="1"/>
</dbReference>
<dbReference type="Proteomes" id="UP001304683">
    <property type="component" value="Chromosome"/>
</dbReference>
<evidence type="ECO:0000313" key="2">
    <source>
        <dbReference type="EMBL" id="WPD18867.1"/>
    </source>
</evidence>
<reference evidence="3 6" key="1">
    <citation type="submission" date="2023-08" db="EMBL/GenBank/DDBJ databases">
        <title>Genome sequence of Thermaerobacter compostii strain Ins1, a spore-forming filamentous bacterium isolated from a deep geothermal reservoir.</title>
        <authorList>
            <person name="Bregnard D."/>
            <person name="Gonzalez D."/>
            <person name="Junier P."/>
        </authorList>
    </citation>
    <scope>NUCLEOTIDE SEQUENCE [LARGE SCALE GENOMIC DNA]</scope>
    <source>
        <strain evidence="3 6">Ins1</strain>
    </source>
</reference>
<dbReference type="EMBL" id="CP132508">
    <property type="protein sequence ID" value="WPD19886.1"/>
    <property type="molecule type" value="Genomic_DNA"/>
</dbReference>
<comment type="similarity">
    <text evidence="1">Belongs to the UPF0236 family.</text>
</comment>
<keyword evidence="6" id="KW-1185">Reference proteome</keyword>
<evidence type="ECO:0000313" key="3">
    <source>
        <dbReference type="EMBL" id="WPD19180.1"/>
    </source>
</evidence>
<sequence length="486" mass="54957">MKDVIRRIGEITLQLARVVEKALWEAPDFRALEVAVVRGAQEAARQLLVTALEALDRQLMEQRDRRQLKCVNQQPRSLITWVGEIQWERRYYQERPSGARRFLLDEVLGLAPRQRYSPLVQEFGIQLCTQVPFAAAADWLERVSCGAVRLSAMALWADVQAAGARADEAAKAQREAVFERGEIPPGSRPAAAVDLEFDELLVRGRRRGPDGQKERIALMHALAYEGKATDARGRTVLKNRRVHVAVGEGTASIEEALAAFAAEWDWARVEQCTVGGDGAPWIRKALEYLPQASYRLDPFHLKRAMRRGLQHDAEAHRQLAAALAEGKPWREVETILDAARRRARGEARDRVQELKQYLKNHWDGIVADANARRLGAIEAENYHVLARRMKRRGAAWSERGARHLARLLAARANGELDRYARPVWQRRQAPPVAPTPQGRLFGQRLSRSDVEDVAQWLRVRIPALYGPHADREWVKALRHLAGLSVA</sequence>
<dbReference type="EMBL" id="CP132508">
    <property type="protein sequence ID" value="WPD18867.1"/>
    <property type="molecule type" value="Genomic_DNA"/>
</dbReference>
<evidence type="ECO:0000313" key="6">
    <source>
        <dbReference type="Proteomes" id="UP001304683"/>
    </source>
</evidence>
<dbReference type="EMBL" id="CP132508">
    <property type="protein sequence ID" value="WPD19180.1"/>
    <property type="molecule type" value="Genomic_DNA"/>
</dbReference>